<evidence type="ECO:0000313" key="2">
    <source>
        <dbReference type="Proteomes" id="UP000831701"/>
    </source>
</evidence>
<reference evidence="1" key="1">
    <citation type="submission" date="2022-04" db="EMBL/GenBank/DDBJ databases">
        <title>Jade perch genome.</title>
        <authorList>
            <person name="Chao B."/>
        </authorList>
    </citation>
    <scope>NUCLEOTIDE SEQUENCE</scope>
    <source>
        <strain evidence="1">CB-2022</strain>
    </source>
</reference>
<keyword evidence="2" id="KW-1185">Reference proteome</keyword>
<proteinExistence type="predicted"/>
<accession>A0ACB8VQ26</accession>
<protein>
    <submittedName>
        <fullName evidence="1">Uncharacterized protein</fullName>
    </submittedName>
</protein>
<gene>
    <name evidence="1" type="ORF">L3Q82_015980</name>
</gene>
<sequence length="447" mass="51121">MIKPRSEEKKEGKPKTRSPVPSRDTAPKMETGAKMHMKEWLIAQIESGTYEGLCWEDEGKTMFRIPWKHAAKKDYKQTADAALFKAWAVYKGKYREGRDKADPTMWKTRLRCALNKSTDFQEVPERNQLDITEPYKVYLIHYDNTPPRLAEPPQTKDQAIIQTKTSPKSPECLDKQLHCQNESFQASKEEEEEEKPLTGDLMREHMYCELTGKKPQNPAPVTFISPSLTISDFRMQVVLLYYGQKVMKVTTRSPDGCFILQGCVPLGNERIYGPCTTEQLSFPSPSSVSLPSCMAEAMNRLLCHLERGVLLWVAPDGVFIKRFCQGRVYWNGPMAQHTDKPNKLEREKTFKLLDMPTFLSEVQSCVQGKGPTPSYEIELCFGEEYPDPDVPKTKKLIMAQVRLRNGKEERKGGKEREGKGKERKGKERKGKEKKGKEGKDKGRTRVG</sequence>
<name>A0ACB8VQ26_9TELE</name>
<dbReference type="Proteomes" id="UP000831701">
    <property type="component" value="Chromosome 19"/>
</dbReference>
<evidence type="ECO:0000313" key="1">
    <source>
        <dbReference type="EMBL" id="KAI3357576.1"/>
    </source>
</evidence>
<comment type="caution">
    <text evidence="1">The sequence shown here is derived from an EMBL/GenBank/DDBJ whole genome shotgun (WGS) entry which is preliminary data.</text>
</comment>
<dbReference type="EMBL" id="CM041549">
    <property type="protein sequence ID" value="KAI3357576.1"/>
    <property type="molecule type" value="Genomic_DNA"/>
</dbReference>
<organism evidence="1 2">
    <name type="scientific">Scortum barcoo</name>
    <name type="common">barcoo grunter</name>
    <dbReference type="NCBI Taxonomy" id="214431"/>
    <lineage>
        <taxon>Eukaryota</taxon>
        <taxon>Metazoa</taxon>
        <taxon>Chordata</taxon>
        <taxon>Craniata</taxon>
        <taxon>Vertebrata</taxon>
        <taxon>Euteleostomi</taxon>
        <taxon>Actinopterygii</taxon>
        <taxon>Neopterygii</taxon>
        <taxon>Teleostei</taxon>
        <taxon>Neoteleostei</taxon>
        <taxon>Acanthomorphata</taxon>
        <taxon>Eupercaria</taxon>
        <taxon>Centrarchiformes</taxon>
        <taxon>Terapontoidei</taxon>
        <taxon>Terapontidae</taxon>
        <taxon>Scortum</taxon>
    </lineage>
</organism>